<dbReference type="Proteomes" id="UP000317043">
    <property type="component" value="Unassembled WGS sequence"/>
</dbReference>
<name>A0A543AV91_9ACTN</name>
<dbReference type="Gene3D" id="1.10.101.10">
    <property type="entry name" value="PGBD-like superfamily/PGBD"/>
    <property type="match status" value="1"/>
</dbReference>
<reference evidence="4 5" key="1">
    <citation type="submission" date="2019-06" db="EMBL/GenBank/DDBJ databases">
        <title>Sequencing the genomes of 1000 actinobacteria strains.</title>
        <authorList>
            <person name="Klenk H.-P."/>
        </authorList>
    </citation>
    <scope>NUCLEOTIDE SEQUENCE [LARGE SCALE GENOMIC DNA]</scope>
    <source>
        <strain evidence="4 5">DSM 45928</strain>
    </source>
</reference>
<dbReference type="InterPro" id="IPR036366">
    <property type="entry name" value="PGBDSf"/>
</dbReference>
<organism evidence="4 5">
    <name type="scientific">Stackebrandtia endophytica</name>
    <dbReference type="NCBI Taxonomy" id="1496996"/>
    <lineage>
        <taxon>Bacteria</taxon>
        <taxon>Bacillati</taxon>
        <taxon>Actinomycetota</taxon>
        <taxon>Actinomycetes</taxon>
        <taxon>Glycomycetales</taxon>
        <taxon>Glycomycetaceae</taxon>
        <taxon>Stackebrandtia</taxon>
    </lineage>
</organism>
<dbReference type="PANTHER" id="PTHR32347:SF23">
    <property type="entry name" value="BLL5650 PROTEIN"/>
    <property type="match status" value="1"/>
</dbReference>
<gene>
    <name evidence="4" type="ORF">FB566_1981</name>
</gene>
<proteinExistence type="predicted"/>
<keyword evidence="2 3" id="KW-0175">Coiled coil</keyword>
<accession>A0A543AV91</accession>
<evidence type="ECO:0000313" key="5">
    <source>
        <dbReference type="Proteomes" id="UP000317043"/>
    </source>
</evidence>
<dbReference type="EMBL" id="VFOW01000001">
    <property type="protein sequence ID" value="TQL76451.1"/>
    <property type="molecule type" value="Genomic_DNA"/>
</dbReference>
<protein>
    <recommendedName>
        <fullName evidence="6">Peptidoglycan binding protein</fullName>
    </recommendedName>
</protein>
<dbReference type="Gene3D" id="2.40.420.20">
    <property type="match status" value="1"/>
</dbReference>
<evidence type="ECO:0000256" key="1">
    <source>
        <dbReference type="ARBA" id="ARBA00004196"/>
    </source>
</evidence>
<dbReference type="AlphaFoldDB" id="A0A543AV91"/>
<dbReference type="InParanoid" id="A0A543AV91"/>
<evidence type="ECO:0000256" key="3">
    <source>
        <dbReference type="SAM" id="Coils"/>
    </source>
</evidence>
<dbReference type="InterPro" id="IPR050465">
    <property type="entry name" value="UPF0194_transport"/>
</dbReference>
<evidence type="ECO:0000256" key="2">
    <source>
        <dbReference type="ARBA" id="ARBA00023054"/>
    </source>
</evidence>
<dbReference type="GO" id="GO:0030313">
    <property type="term" value="C:cell envelope"/>
    <property type="evidence" value="ECO:0007669"/>
    <property type="project" value="UniProtKB-SubCell"/>
</dbReference>
<sequence>MVLVMLLCLVLTGAAFLAGQWIKSPEQRAAEAAPPAPTMLTVPIEERVLSDTVAVRGVVEAERSIEVVPGAAAGAQRLIVSGVRVSVGDTIRSGEVLAVVSGRPIIVLRGAIPSYRDLVPGAEGEDVTQLQDALRSNGSTINDPTGHYGSSTQAGVAALYDAAGFTIARANADEDALLRDARNTLTSAQQSLTEAEALPEDERPDLAALRREVSEAQTALDDLEAVTGAALPMNEVVFVPEFPAEVTAVSARAGEPVVEGEAMVVLSGGKLVARGQVNRLDAEALTLDMPVSLLNGTEELTGTLSAIAEAQSSGETGGPPQFEVTVDADFPEEWSAADLRMTVIVSQTETEVLVVPITAIFSKADGKPTVVRLRDGQRESINVTVGATGDGYVEIASPELSVGDQVVVGQS</sequence>
<comment type="caution">
    <text evidence="4">The sequence shown here is derived from an EMBL/GenBank/DDBJ whole genome shotgun (WGS) entry which is preliminary data.</text>
</comment>
<evidence type="ECO:0008006" key="6">
    <source>
        <dbReference type="Google" id="ProtNLM"/>
    </source>
</evidence>
<evidence type="ECO:0000313" key="4">
    <source>
        <dbReference type="EMBL" id="TQL76451.1"/>
    </source>
</evidence>
<keyword evidence="5" id="KW-1185">Reference proteome</keyword>
<dbReference type="PANTHER" id="PTHR32347">
    <property type="entry name" value="EFFLUX SYSTEM COMPONENT YKNX-RELATED"/>
    <property type="match status" value="1"/>
</dbReference>
<feature type="coiled-coil region" evidence="3">
    <location>
        <begin position="178"/>
        <end position="226"/>
    </location>
</feature>
<comment type="subcellular location">
    <subcellularLocation>
        <location evidence="1">Cell envelope</location>
    </subcellularLocation>
</comment>